<sequence>MHFRRYRKTEHAFTFTDDVQFEHALRFVTKAYGVFLSTVCNFSGHATVARLTPYRMHKVRAIMTTACDHACRTELHTQTGAPSPSAKL</sequence>
<dbReference type="AlphaFoldDB" id="A0A6B2B1A4"/>
<gene>
    <name evidence="1" type="ORF">PspP123CL_16220</name>
</gene>
<organism evidence="1">
    <name type="scientific">Pseudomonas syringae</name>
    <dbReference type="NCBI Taxonomy" id="317"/>
    <lineage>
        <taxon>Bacteria</taxon>
        <taxon>Pseudomonadati</taxon>
        <taxon>Pseudomonadota</taxon>
        <taxon>Gammaproteobacteria</taxon>
        <taxon>Pseudomonadales</taxon>
        <taxon>Pseudomonadaceae</taxon>
        <taxon>Pseudomonas</taxon>
    </lineage>
</organism>
<protein>
    <submittedName>
        <fullName evidence="1">Uncharacterized protein</fullName>
    </submittedName>
</protein>
<reference evidence="1" key="1">
    <citation type="journal article" date="2020" name="Phytopathology">
        <title>Zucchini vein clearing disease is caused by several lineages within Pseudomonas syringae species complex.</title>
        <authorList>
            <person name="Lacault C."/>
            <person name="Briand M."/>
            <person name="Jacques M.A."/>
            <person name="Darrasse A."/>
        </authorList>
    </citation>
    <scope>NUCLEOTIDE SEQUENCE</scope>
    <source>
        <strain evidence="1">P123</strain>
    </source>
</reference>
<accession>A0A6B2B1A4</accession>
<name>A0A6B2B1A4_PSESX</name>
<dbReference type="EMBL" id="VLIF01000010">
    <property type="protein sequence ID" value="NAO77472.1"/>
    <property type="molecule type" value="Genomic_DNA"/>
</dbReference>
<comment type="caution">
    <text evidence="1">The sequence shown here is derived from an EMBL/GenBank/DDBJ whole genome shotgun (WGS) entry which is preliminary data.</text>
</comment>
<evidence type="ECO:0000313" key="1">
    <source>
        <dbReference type="EMBL" id="NAO77472.1"/>
    </source>
</evidence>
<proteinExistence type="predicted"/>